<name>A0A643FGF0_IDEDE</name>
<gene>
    <name evidence="1" type="ORF">F7Q92_03085</name>
</gene>
<accession>A0A643FGF0</accession>
<evidence type="ECO:0000313" key="1">
    <source>
        <dbReference type="EMBL" id="KAB0584511.1"/>
    </source>
</evidence>
<dbReference type="OrthoDB" id="7067169at2"/>
<dbReference type="EMBL" id="VZPB01000005">
    <property type="protein sequence ID" value="KAB0584511.1"/>
    <property type="molecule type" value="Genomic_DNA"/>
</dbReference>
<keyword evidence="2" id="KW-1185">Reference proteome</keyword>
<proteinExistence type="predicted"/>
<dbReference type="Proteomes" id="UP000430120">
    <property type="component" value="Unassembled WGS sequence"/>
</dbReference>
<organism evidence="1 2">
    <name type="scientific">Ideonella dechloratans</name>
    <dbReference type="NCBI Taxonomy" id="36863"/>
    <lineage>
        <taxon>Bacteria</taxon>
        <taxon>Pseudomonadati</taxon>
        <taxon>Pseudomonadota</taxon>
        <taxon>Betaproteobacteria</taxon>
        <taxon>Burkholderiales</taxon>
        <taxon>Sphaerotilaceae</taxon>
        <taxon>Ideonella</taxon>
    </lineage>
</organism>
<dbReference type="RefSeq" id="WP_151122452.1">
    <property type="nucleotide sequence ID" value="NZ_CP088081.1"/>
</dbReference>
<dbReference type="AlphaFoldDB" id="A0A643FGF0"/>
<comment type="caution">
    <text evidence="1">The sequence shown here is derived from an EMBL/GenBank/DDBJ whole genome shotgun (WGS) entry which is preliminary data.</text>
</comment>
<sequence>MKIGALHRLRSWYREWRLGPQPPLPYRARPCQGAAWRKAFPGVPKEDVRDFLEVFVAAFAFRSSSRLNFAPDDSILAIYRTLYPNRWTPDSLEVESFAKQVERRYLIGFATVWHEHLTLGELFGAAQHARGSRP</sequence>
<evidence type="ECO:0000313" key="2">
    <source>
        <dbReference type="Proteomes" id="UP000430120"/>
    </source>
</evidence>
<protein>
    <submittedName>
        <fullName evidence="1">Uncharacterized protein</fullName>
    </submittedName>
</protein>
<reference evidence="1 2" key="1">
    <citation type="submission" date="2019-09" db="EMBL/GenBank/DDBJ databases">
        <title>Draft genome sequences of 48 bacterial type strains from the CCUG.</title>
        <authorList>
            <person name="Tunovic T."/>
            <person name="Pineiro-Iglesias B."/>
            <person name="Unosson C."/>
            <person name="Inganas E."/>
            <person name="Ohlen M."/>
            <person name="Cardew S."/>
            <person name="Jensie-Markopoulos S."/>
            <person name="Salva-Serra F."/>
            <person name="Jaen-Luchoro D."/>
            <person name="Karlsson R."/>
            <person name="Svensson-Stadler L."/>
            <person name="Chun J."/>
            <person name="Moore E."/>
        </authorList>
    </citation>
    <scope>NUCLEOTIDE SEQUENCE [LARGE SCALE GENOMIC DNA]</scope>
    <source>
        <strain evidence="1 2">CCUG 30977</strain>
    </source>
</reference>